<feature type="compositionally biased region" description="Low complexity" evidence="1">
    <location>
        <begin position="242"/>
        <end position="254"/>
    </location>
</feature>
<dbReference type="EMBL" id="JAPFFF010000003">
    <property type="protein sequence ID" value="KAK8894603.1"/>
    <property type="molecule type" value="Genomic_DNA"/>
</dbReference>
<evidence type="ECO:0000256" key="1">
    <source>
        <dbReference type="SAM" id="MobiDB-lite"/>
    </source>
</evidence>
<comment type="caution">
    <text evidence="2">The sequence shown here is derived from an EMBL/GenBank/DDBJ whole genome shotgun (WGS) entry which is preliminary data.</text>
</comment>
<keyword evidence="3" id="KW-1185">Reference proteome</keyword>
<proteinExistence type="predicted"/>
<feature type="region of interest" description="Disordered" evidence="1">
    <location>
        <begin position="166"/>
        <end position="209"/>
    </location>
</feature>
<dbReference type="Proteomes" id="UP001470230">
    <property type="component" value="Unassembled WGS sequence"/>
</dbReference>
<gene>
    <name evidence="2" type="ORF">M9Y10_023040</name>
</gene>
<protein>
    <submittedName>
        <fullName evidence="2">Uncharacterized protein</fullName>
    </submittedName>
</protein>
<feature type="region of interest" description="Disordered" evidence="1">
    <location>
        <begin position="82"/>
        <end position="134"/>
    </location>
</feature>
<sequence length="254" mass="28569">MDVLYSPSKIRQKPVEIIFVGDSDSPSSSVPPAGDMQLFCKEDSDSDNILIESESFISTSDELIDGISSFSEDSELNSDVTYQTKEKAPPKESLIPSSSLPKADIQKNRRIPQQNNHFNINLSSSNDDYSQTSLSSSYSSQLYSSSSSVLSSQKYLKFQSKLKNNYKSKPLQNHQNKKSKNNYVDDLDDFIDQDEYSDEEDEMNTSDRDFIADSQVTEDISLYRLCDINKHDKKSKAKTINSSSSESDFESSLS</sequence>
<organism evidence="2 3">
    <name type="scientific">Tritrichomonas musculus</name>
    <dbReference type="NCBI Taxonomy" id="1915356"/>
    <lineage>
        <taxon>Eukaryota</taxon>
        <taxon>Metamonada</taxon>
        <taxon>Parabasalia</taxon>
        <taxon>Tritrichomonadida</taxon>
        <taxon>Tritrichomonadidae</taxon>
        <taxon>Tritrichomonas</taxon>
    </lineage>
</organism>
<feature type="compositionally biased region" description="Polar residues" evidence="1">
    <location>
        <begin position="111"/>
        <end position="122"/>
    </location>
</feature>
<accession>A0ABR2KUV3</accession>
<evidence type="ECO:0000313" key="3">
    <source>
        <dbReference type="Proteomes" id="UP001470230"/>
    </source>
</evidence>
<feature type="compositionally biased region" description="Low complexity" evidence="1">
    <location>
        <begin position="123"/>
        <end position="134"/>
    </location>
</feature>
<name>A0ABR2KUV3_9EUKA</name>
<reference evidence="2 3" key="1">
    <citation type="submission" date="2024-04" db="EMBL/GenBank/DDBJ databases">
        <title>Tritrichomonas musculus Genome.</title>
        <authorList>
            <person name="Alves-Ferreira E."/>
            <person name="Grigg M."/>
            <person name="Lorenzi H."/>
            <person name="Galac M."/>
        </authorList>
    </citation>
    <scope>NUCLEOTIDE SEQUENCE [LARGE SCALE GENOMIC DNA]</scope>
    <source>
        <strain evidence="2 3">EAF2021</strain>
    </source>
</reference>
<feature type="compositionally biased region" description="Acidic residues" evidence="1">
    <location>
        <begin position="185"/>
        <end position="204"/>
    </location>
</feature>
<evidence type="ECO:0000313" key="2">
    <source>
        <dbReference type="EMBL" id="KAK8894603.1"/>
    </source>
</evidence>
<feature type="region of interest" description="Disordered" evidence="1">
    <location>
        <begin position="232"/>
        <end position="254"/>
    </location>
</feature>